<proteinExistence type="predicted"/>
<dbReference type="KEGG" id="mym:A176_006249"/>
<evidence type="ECO:0000259" key="1">
    <source>
        <dbReference type="PROSITE" id="PS51384"/>
    </source>
</evidence>
<dbReference type="EMBL" id="CP012109">
    <property type="protein sequence ID" value="AKQ69337.1"/>
    <property type="molecule type" value="Genomic_DNA"/>
</dbReference>
<feature type="domain" description="FAD-binding FR-type" evidence="1">
    <location>
        <begin position="2"/>
        <end position="102"/>
    </location>
</feature>
<dbReference type="Proteomes" id="UP000009026">
    <property type="component" value="Chromosome"/>
</dbReference>
<evidence type="ECO:0000313" key="2">
    <source>
        <dbReference type="EMBL" id="AKQ69337.1"/>
    </source>
</evidence>
<dbReference type="PIRSF" id="PIRSF006816">
    <property type="entry name" value="Cyc3_hyd_g"/>
    <property type="match status" value="1"/>
</dbReference>
<dbReference type="InterPro" id="IPR012165">
    <property type="entry name" value="Cyt_c3_hydrogenase_gsu"/>
</dbReference>
<dbReference type="AlphaFoldDB" id="A0A0H4XM27"/>
<keyword evidence="3" id="KW-1185">Reference proteome</keyword>
<protein>
    <submittedName>
        <fullName evidence="2">Heterodisulfide reductase, cytochrome reductase subunit</fullName>
    </submittedName>
</protein>
<dbReference type="PATRIC" id="fig|1297742.4.peg.6341"/>
<dbReference type="GO" id="GO:0006221">
    <property type="term" value="P:pyrimidine nucleotide biosynthetic process"/>
    <property type="evidence" value="ECO:0007669"/>
    <property type="project" value="InterPro"/>
</dbReference>
<reference evidence="2 3" key="1">
    <citation type="journal article" date="2016" name="PLoS ONE">
        <title>Complete Genome Sequence and Comparative Genomics of a Novel Myxobacterium Myxococcus hansupus.</title>
        <authorList>
            <person name="Sharma G."/>
            <person name="Narwani T."/>
            <person name="Subramanian S."/>
        </authorList>
    </citation>
    <scope>NUCLEOTIDE SEQUENCE [LARGE SCALE GENOMIC DNA]</scope>
    <source>
        <strain evidence="3">mixupus</strain>
    </source>
</reference>
<name>A0A0H4XM27_9BACT</name>
<dbReference type="GO" id="GO:0016491">
    <property type="term" value="F:oxidoreductase activity"/>
    <property type="evidence" value="ECO:0007669"/>
    <property type="project" value="InterPro"/>
</dbReference>
<dbReference type="PANTHER" id="PTHR47215">
    <property type="match status" value="1"/>
</dbReference>
<dbReference type="InterPro" id="IPR039261">
    <property type="entry name" value="FNR_nucleotide-bd"/>
</dbReference>
<dbReference type="SUPFAM" id="SSF63380">
    <property type="entry name" value="Riboflavin synthase domain-like"/>
    <property type="match status" value="1"/>
</dbReference>
<dbReference type="PRINTS" id="PR00410">
    <property type="entry name" value="PHEHYDRXLASE"/>
</dbReference>
<dbReference type="InterPro" id="IPR001433">
    <property type="entry name" value="OxRdtase_FAD/NAD-bd"/>
</dbReference>
<dbReference type="InterPro" id="IPR017927">
    <property type="entry name" value="FAD-bd_FR_type"/>
</dbReference>
<dbReference type="SUPFAM" id="SSF52343">
    <property type="entry name" value="Ferredoxin reductase-like, C-terminal NADP-linked domain"/>
    <property type="match status" value="1"/>
</dbReference>
<organism evidence="2 3">
    <name type="scientific">Pseudomyxococcus hansupus</name>
    <dbReference type="NCBI Taxonomy" id="1297742"/>
    <lineage>
        <taxon>Bacteria</taxon>
        <taxon>Pseudomonadati</taxon>
        <taxon>Myxococcota</taxon>
        <taxon>Myxococcia</taxon>
        <taxon>Myxococcales</taxon>
        <taxon>Cystobacterineae</taxon>
        <taxon>Myxococcaceae</taxon>
        <taxon>Pseudomyxococcus</taxon>
    </lineage>
</organism>
<dbReference type="OrthoDB" id="9789468at2"/>
<accession>A0A0H4XM27</accession>
<dbReference type="PRINTS" id="PR00371">
    <property type="entry name" value="FPNCR"/>
</dbReference>
<gene>
    <name evidence="2" type="ORF">A176_006249</name>
</gene>
<dbReference type="Gene3D" id="3.40.50.80">
    <property type="entry name" value="Nucleotide-binding domain of ferredoxin-NADP reductase (FNR) module"/>
    <property type="match status" value="1"/>
</dbReference>
<dbReference type="GO" id="GO:0050660">
    <property type="term" value="F:flavin adenine dinucleotide binding"/>
    <property type="evidence" value="ECO:0007669"/>
    <property type="project" value="InterPro"/>
</dbReference>
<dbReference type="RefSeq" id="WP_002637860.1">
    <property type="nucleotide sequence ID" value="NZ_CP012109.1"/>
</dbReference>
<dbReference type="PANTHER" id="PTHR47215:SF1">
    <property type="entry name" value="F9L1.8 PROTEIN"/>
    <property type="match status" value="1"/>
</dbReference>
<evidence type="ECO:0000313" key="3">
    <source>
        <dbReference type="Proteomes" id="UP000009026"/>
    </source>
</evidence>
<dbReference type="PROSITE" id="PS51384">
    <property type="entry name" value="FAD_FR"/>
    <property type="match status" value="1"/>
</dbReference>
<dbReference type="Pfam" id="PF00175">
    <property type="entry name" value="NAD_binding_1"/>
    <property type="match status" value="1"/>
</dbReference>
<dbReference type="InterPro" id="IPR001709">
    <property type="entry name" value="Flavoprot_Pyr_Nucl_cyt_Rdtase"/>
</dbReference>
<dbReference type="GO" id="GO:0051537">
    <property type="term" value="F:2 iron, 2 sulfur cluster binding"/>
    <property type="evidence" value="ECO:0007669"/>
    <property type="project" value="InterPro"/>
</dbReference>
<sequence>MPDWHPATVTESAPAADGLTDLVLDVRGTPLAGTHERPGQYVHLRLPGVGQGLFAIASPPGPQGTHWEFLLKVGSPLPDALIGLPKGARVEVSRPEGRGFPMERARGQDVLLFATGSGISAIRSVITSIQRERGDYGEVTLYFGARTPGAFAYGDELQEWEAGGVRVVRTVSQPGASGWQGLTGYVQAHLGEGPLRPSAVAFLCGQKEMVQGVMKTLQALGMPTSDIHLNY</sequence>
<dbReference type="Gene3D" id="2.40.30.10">
    <property type="entry name" value="Translation factors"/>
    <property type="match status" value="1"/>
</dbReference>
<dbReference type="eggNOG" id="COG0543">
    <property type="taxonomic scope" value="Bacteria"/>
</dbReference>
<dbReference type="STRING" id="1297742.A176_006249"/>
<dbReference type="InterPro" id="IPR017938">
    <property type="entry name" value="Riboflavin_synthase-like_b-brl"/>
</dbReference>